<organism evidence="1 2">
    <name type="scientific">Stigmatella aurantiaca</name>
    <dbReference type="NCBI Taxonomy" id="41"/>
    <lineage>
        <taxon>Bacteria</taxon>
        <taxon>Pseudomonadati</taxon>
        <taxon>Myxococcota</taxon>
        <taxon>Myxococcia</taxon>
        <taxon>Myxococcales</taxon>
        <taxon>Cystobacterineae</taxon>
        <taxon>Archangiaceae</taxon>
        <taxon>Stigmatella</taxon>
    </lineage>
</organism>
<name>A0A1H7V144_STIAU</name>
<protein>
    <submittedName>
        <fullName evidence="1">Uncharacterized protein</fullName>
    </submittedName>
</protein>
<proteinExistence type="predicted"/>
<reference evidence="2" key="1">
    <citation type="submission" date="2016-10" db="EMBL/GenBank/DDBJ databases">
        <authorList>
            <person name="Varghese N."/>
            <person name="Submissions S."/>
        </authorList>
    </citation>
    <scope>NUCLEOTIDE SEQUENCE [LARGE SCALE GENOMIC DNA]</scope>
    <source>
        <strain evidence="2">DSM 17044</strain>
    </source>
</reference>
<dbReference type="EMBL" id="FOAP01000010">
    <property type="protein sequence ID" value="SEM02880.1"/>
    <property type="molecule type" value="Genomic_DNA"/>
</dbReference>
<gene>
    <name evidence="1" type="ORF">SAMN05444354_110292</name>
</gene>
<sequence>MRVDGVQFIPAQVQAHPGPWYILNALHTRRCIHDARCEGVQYWKPEDGRPDKLGEYRAVYGLRIDPAKVGEARIFRPWGWRAALIISEDLKLALESSGLTGTRFTEV</sequence>
<dbReference type="AlphaFoldDB" id="A0A1H7V144"/>
<accession>A0A1H7V144</accession>
<keyword evidence="2" id="KW-1185">Reference proteome</keyword>
<evidence type="ECO:0000313" key="1">
    <source>
        <dbReference type="EMBL" id="SEM02880.1"/>
    </source>
</evidence>
<evidence type="ECO:0000313" key="2">
    <source>
        <dbReference type="Proteomes" id="UP000182719"/>
    </source>
</evidence>
<dbReference type="Proteomes" id="UP000182719">
    <property type="component" value="Unassembled WGS sequence"/>
</dbReference>